<dbReference type="PANTHER" id="PTHR11469">
    <property type="entry name" value="GLUCOSE-6-PHOSPHATE ISOMERASE"/>
    <property type="match status" value="1"/>
</dbReference>
<reference evidence="4 5" key="1">
    <citation type="submission" date="2019-11" db="EMBL/GenBank/DDBJ databases">
        <title>Multidrug-resistant Acinetobacter baumannii moving toward extensively drug-resistant over fifteen years in South of Brazil.</title>
        <authorList>
            <person name="Fedrigo N.H."/>
            <person name="Cerdeira L."/>
            <person name="Fuga B."/>
            <person name="Marini P.V.B."/>
            <person name="Shinohara D.R."/>
            <person name="Carrara-Marroni F.E."/>
            <person name="Lincopan N."/>
            <person name="Tognim M.C.B."/>
        </authorList>
    </citation>
    <scope>NUCLEOTIDE SEQUENCE [LARGE SCALE GENOMIC DNA]</scope>
    <source>
        <strain evidence="4 5">Ac576</strain>
    </source>
</reference>
<dbReference type="PANTHER" id="PTHR11469:SF1">
    <property type="entry name" value="GLUCOSE-6-PHOSPHATE ISOMERASE"/>
    <property type="match status" value="1"/>
</dbReference>
<sequence length="115" mass="13711">MSKSIEQFPKDLSSPLIQLKSSVEKNSKLHIKELFALEPERFQNYSVKFDQLFFDYSKQRITKNILEQLVALANNKQLTQWINRLFSQDKINCTEQREAMHWALRLPSEYSKFPE</sequence>
<feature type="non-terminal residue" evidence="4">
    <location>
        <position position="115"/>
    </location>
</feature>
<dbReference type="GO" id="GO:0006096">
    <property type="term" value="P:glycolytic process"/>
    <property type="evidence" value="ECO:0007669"/>
    <property type="project" value="UniProtKB-KW"/>
</dbReference>
<dbReference type="GO" id="GO:0005829">
    <property type="term" value="C:cytosol"/>
    <property type="evidence" value="ECO:0007669"/>
    <property type="project" value="TreeGrafter"/>
</dbReference>
<dbReference type="Proteomes" id="UP000439424">
    <property type="component" value="Unassembled WGS sequence"/>
</dbReference>
<dbReference type="Pfam" id="PF00342">
    <property type="entry name" value="PGI"/>
    <property type="match status" value="1"/>
</dbReference>
<dbReference type="PROSITE" id="PS51463">
    <property type="entry name" value="P_GLUCOSE_ISOMERASE_3"/>
    <property type="match status" value="1"/>
</dbReference>
<dbReference type="GO" id="GO:0006094">
    <property type="term" value="P:gluconeogenesis"/>
    <property type="evidence" value="ECO:0007669"/>
    <property type="project" value="UniProtKB-KW"/>
</dbReference>
<dbReference type="EMBL" id="WPIP01000559">
    <property type="protein sequence ID" value="MVM94216.1"/>
    <property type="molecule type" value="Genomic_DNA"/>
</dbReference>
<protein>
    <submittedName>
        <fullName evidence="4">Glucose-6-phosphate isomerase</fullName>
    </submittedName>
</protein>
<dbReference type="GO" id="GO:0097367">
    <property type="term" value="F:carbohydrate derivative binding"/>
    <property type="evidence" value="ECO:0007669"/>
    <property type="project" value="InterPro"/>
</dbReference>
<keyword evidence="1" id="KW-0312">Gluconeogenesis</keyword>
<dbReference type="AlphaFoldDB" id="A0A6I4HXJ6"/>
<evidence type="ECO:0000256" key="1">
    <source>
        <dbReference type="ARBA" id="ARBA00022432"/>
    </source>
</evidence>
<dbReference type="GO" id="GO:0004347">
    <property type="term" value="F:glucose-6-phosphate isomerase activity"/>
    <property type="evidence" value="ECO:0007669"/>
    <property type="project" value="InterPro"/>
</dbReference>
<keyword evidence="3 4" id="KW-0413">Isomerase</keyword>
<evidence type="ECO:0000313" key="4">
    <source>
        <dbReference type="EMBL" id="MVM94216.1"/>
    </source>
</evidence>
<comment type="caution">
    <text evidence="4">The sequence shown here is derived from an EMBL/GenBank/DDBJ whole genome shotgun (WGS) entry which is preliminary data.</text>
</comment>
<organism evidence="4 5">
    <name type="scientific">Acinetobacter baumannii</name>
    <dbReference type="NCBI Taxonomy" id="470"/>
    <lineage>
        <taxon>Bacteria</taxon>
        <taxon>Pseudomonadati</taxon>
        <taxon>Pseudomonadota</taxon>
        <taxon>Gammaproteobacteria</taxon>
        <taxon>Moraxellales</taxon>
        <taxon>Moraxellaceae</taxon>
        <taxon>Acinetobacter</taxon>
        <taxon>Acinetobacter calcoaceticus/baumannii complex</taxon>
    </lineage>
</organism>
<proteinExistence type="predicted"/>
<dbReference type="GO" id="GO:0048029">
    <property type="term" value="F:monosaccharide binding"/>
    <property type="evidence" value="ECO:0007669"/>
    <property type="project" value="TreeGrafter"/>
</dbReference>
<dbReference type="InterPro" id="IPR046348">
    <property type="entry name" value="SIS_dom_sf"/>
</dbReference>
<dbReference type="SUPFAM" id="SSF53697">
    <property type="entry name" value="SIS domain"/>
    <property type="match status" value="1"/>
</dbReference>
<accession>A0A6I4HXJ6</accession>
<gene>
    <name evidence="4" type="ORF">GNY86_22035</name>
</gene>
<dbReference type="Gene3D" id="3.40.50.10490">
    <property type="entry name" value="Glucose-6-phosphate isomerase like protein, domain 1"/>
    <property type="match status" value="1"/>
</dbReference>
<dbReference type="InterPro" id="IPR001672">
    <property type="entry name" value="G6P_Isomerase"/>
</dbReference>
<evidence type="ECO:0000313" key="5">
    <source>
        <dbReference type="Proteomes" id="UP000439424"/>
    </source>
</evidence>
<name>A0A6I4HXJ6_ACIBA</name>
<keyword evidence="2" id="KW-0324">Glycolysis</keyword>
<evidence type="ECO:0000256" key="3">
    <source>
        <dbReference type="ARBA" id="ARBA00023235"/>
    </source>
</evidence>
<evidence type="ECO:0000256" key="2">
    <source>
        <dbReference type="ARBA" id="ARBA00023152"/>
    </source>
</evidence>
<dbReference type="GO" id="GO:0051156">
    <property type="term" value="P:glucose 6-phosphate metabolic process"/>
    <property type="evidence" value="ECO:0007669"/>
    <property type="project" value="TreeGrafter"/>
</dbReference>